<dbReference type="OrthoDB" id="25106at2"/>
<reference evidence="12 13" key="1">
    <citation type="journal article" date="2018" name="Int. J. Syst. Evol. Microbiol.">
        <title>Epidermidibacterium keratini gen. nov., sp. nov., a member of the family Sporichthyaceae, isolated from keratin epidermis.</title>
        <authorList>
            <person name="Lee D.G."/>
            <person name="Trujillo M.E."/>
            <person name="Kang S."/>
            <person name="Nam J.J."/>
            <person name="Kim Y.J."/>
        </authorList>
    </citation>
    <scope>NUCLEOTIDE SEQUENCE [LARGE SCALE GENOMIC DNA]</scope>
    <source>
        <strain evidence="12 13">EPI-7</strain>
    </source>
</reference>
<feature type="signal peptide" evidence="10">
    <location>
        <begin position="1"/>
        <end position="21"/>
    </location>
</feature>
<name>A0A7L4YT04_9ACTN</name>
<dbReference type="PROSITE" id="PS51296">
    <property type="entry name" value="RIESKE"/>
    <property type="match status" value="1"/>
</dbReference>
<dbReference type="GO" id="GO:0051537">
    <property type="term" value="F:2 iron, 2 sulfur cluster binding"/>
    <property type="evidence" value="ECO:0007669"/>
    <property type="project" value="UniProtKB-KW"/>
</dbReference>
<evidence type="ECO:0000256" key="2">
    <source>
        <dbReference type="ARBA" id="ARBA00015816"/>
    </source>
</evidence>
<dbReference type="PRINTS" id="PR00162">
    <property type="entry name" value="RIESKE"/>
</dbReference>
<evidence type="ECO:0000256" key="6">
    <source>
        <dbReference type="ARBA" id="ARBA00023014"/>
    </source>
</evidence>
<keyword evidence="3" id="KW-0001">2Fe-2S</keyword>
<dbReference type="GO" id="GO:0016020">
    <property type="term" value="C:membrane"/>
    <property type="evidence" value="ECO:0007669"/>
    <property type="project" value="InterPro"/>
</dbReference>
<evidence type="ECO:0000256" key="1">
    <source>
        <dbReference type="ARBA" id="ARBA00002494"/>
    </source>
</evidence>
<comment type="cofactor">
    <cofactor evidence="9">
        <name>[2Fe-2S] cluster</name>
        <dbReference type="ChEBI" id="CHEBI:190135"/>
    </cofactor>
</comment>
<keyword evidence="13" id="KW-1185">Reference proteome</keyword>
<proteinExistence type="predicted"/>
<dbReference type="InterPro" id="IPR006311">
    <property type="entry name" value="TAT_signal"/>
</dbReference>
<keyword evidence="7" id="KW-1015">Disulfide bond</keyword>
<dbReference type="KEGG" id="eke:EK0264_06350"/>
<sequence length="129" mass="13184">MATRRSFVVGTTAAAAAATLAACSNSGPKATEVNPGTKLADVSEIPVGGGKLFLEGTIVVTQPESGDFLGLSAVCTHQGCTVREVSGDKIYCGCHGSEFDLEGGVVKGPATEPLPEKKIEIRDNGVYTV</sequence>
<keyword evidence="4" id="KW-0479">Metal-binding</keyword>
<keyword evidence="6" id="KW-0411">Iron-sulfur</keyword>
<evidence type="ECO:0000256" key="7">
    <source>
        <dbReference type="ARBA" id="ARBA00023157"/>
    </source>
</evidence>
<gene>
    <name evidence="12" type="ORF">EK0264_06350</name>
</gene>
<dbReference type="InterPro" id="IPR019546">
    <property type="entry name" value="TAT_signal_bac_arc"/>
</dbReference>
<comment type="function">
    <text evidence="1">Iron-sulfur subunit of the cytochrome bc1 complex, an essential component of the respiratory electron transport chain required for ATP synthesis. The bc1 complex catalyzes the oxidation of menaquinol and the reduction of cytochrome c in the respiratory chain. The bc1 complex operates through a Q-cycle mechanism that couples electron transfer to generation of the proton gradient that drives ATP synthesis.</text>
</comment>
<dbReference type="SUPFAM" id="SSF50022">
    <property type="entry name" value="ISP domain"/>
    <property type="match status" value="1"/>
</dbReference>
<dbReference type="Gene3D" id="2.102.10.10">
    <property type="entry name" value="Rieske [2Fe-2S] iron-sulphur domain"/>
    <property type="match status" value="1"/>
</dbReference>
<dbReference type="CDD" id="cd03467">
    <property type="entry name" value="Rieske"/>
    <property type="match status" value="1"/>
</dbReference>
<dbReference type="PROSITE" id="PS51318">
    <property type="entry name" value="TAT"/>
    <property type="match status" value="1"/>
</dbReference>
<evidence type="ECO:0000259" key="11">
    <source>
        <dbReference type="PROSITE" id="PS51296"/>
    </source>
</evidence>
<dbReference type="GO" id="GO:0016705">
    <property type="term" value="F:oxidoreductase activity, acting on paired donors, with incorporation or reduction of molecular oxygen"/>
    <property type="evidence" value="ECO:0007669"/>
    <property type="project" value="UniProtKB-ARBA"/>
</dbReference>
<dbReference type="InParanoid" id="A0A7L4YT04"/>
<dbReference type="InterPro" id="IPR014349">
    <property type="entry name" value="Rieske_Fe-S_prot"/>
</dbReference>
<evidence type="ECO:0000313" key="12">
    <source>
        <dbReference type="EMBL" id="QHC02306.1"/>
    </source>
</evidence>
<evidence type="ECO:0000256" key="9">
    <source>
        <dbReference type="ARBA" id="ARBA00034078"/>
    </source>
</evidence>
<keyword evidence="10" id="KW-0732">Signal</keyword>
<evidence type="ECO:0000256" key="5">
    <source>
        <dbReference type="ARBA" id="ARBA00023004"/>
    </source>
</evidence>
<evidence type="ECO:0000256" key="4">
    <source>
        <dbReference type="ARBA" id="ARBA00022723"/>
    </source>
</evidence>
<dbReference type="GO" id="GO:0004497">
    <property type="term" value="F:monooxygenase activity"/>
    <property type="evidence" value="ECO:0007669"/>
    <property type="project" value="UniProtKB-ARBA"/>
</dbReference>
<evidence type="ECO:0000313" key="13">
    <source>
        <dbReference type="Proteomes" id="UP000463857"/>
    </source>
</evidence>
<evidence type="ECO:0000256" key="3">
    <source>
        <dbReference type="ARBA" id="ARBA00022714"/>
    </source>
</evidence>
<dbReference type="NCBIfam" id="TIGR01409">
    <property type="entry name" value="TAT_signal_seq"/>
    <property type="match status" value="1"/>
</dbReference>
<dbReference type="InterPro" id="IPR017941">
    <property type="entry name" value="Rieske_2Fe-2S"/>
</dbReference>
<dbReference type="InterPro" id="IPR036922">
    <property type="entry name" value="Rieske_2Fe-2S_sf"/>
</dbReference>
<keyword evidence="5" id="KW-0408">Iron</keyword>
<dbReference type="GO" id="GO:0046872">
    <property type="term" value="F:metal ion binding"/>
    <property type="evidence" value="ECO:0007669"/>
    <property type="project" value="UniProtKB-KW"/>
</dbReference>
<feature type="chain" id="PRO_5039261707" description="Cytochrome bc1 complex Rieske iron-sulfur subunit" evidence="10">
    <location>
        <begin position="22"/>
        <end position="129"/>
    </location>
</feature>
<evidence type="ECO:0000256" key="8">
    <source>
        <dbReference type="ARBA" id="ARBA00029586"/>
    </source>
</evidence>
<dbReference type="PANTHER" id="PTHR10134">
    <property type="entry name" value="CYTOCHROME B-C1 COMPLEX SUBUNIT RIESKE, MITOCHONDRIAL"/>
    <property type="match status" value="1"/>
</dbReference>
<protein>
    <recommendedName>
        <fullName evidence="2">Cytochrome bc1 complex Rieske iron-sulfur subunit</fullName>
    </recommendedName>
    <alternativeName>
        <fullName evidence="8">Cytochrome bc1 reductase complex subunit QcrA</fullName>
    </alternativeName>
</protein>
<accession>A0A7L4YT04</accession>
<dbReference type="AlphaFoldDB" id="A0A7L4YT04"/>
<organism evidence="12 13">
    <name type="scientific">Epidermidibacterium keratini</name>
    <dbReference type="NCBI Taxonomy" id="1891644"/>
    <lineage>
        <taxon>Bacteria</taxon>
        <taxon>Bacillati</taxon>
        <taxon>Actinomycetota</taxon>
        <taxon>Actinomycetes</taxon>
        <taxon>Sporichthyales</taxon>
        <taxon>Sporichthyaceae</taxon>
        <taxon>Epidermidibacterium</taxon>
    </lineage>
</organism>
<dbReference type="Proteomes" id="UP000463857">
    <property type="component" value="Chromosome"/>
</dbReference>
<dbReference type="InterPro" id="IPR005805">
    <property type="entry name" value="Rieske_Fe-S_prot_C"/>
</dbReference>
<dbReference type="FunFam" id="2.102.10.10:FF:000016">
    <property type="entry name" value="Nitrite reductase/ring-hydroxylating ferredoxin subunit"/>
    <property type="match status" value="1"/>
</dbReference>
<evidence type="ECO:0000256" key="10">
    <source>
        <dbReference type="SAM" id="SignalP"/>
    </source>
</evidence>
<feature type="domain" description="Rieske" evidence="11">
    <location>
        <begin position="37"/>
        <end position="128"/>
    </location>
</feature>
<dbReference type="Pfam" id="PF00355">
    <property type="entry name" value="Rieske"/>
    <property type="match status" value="1"/>
</dbReference>
<dbReference type="EMBL" id="CP047156">
    <property type="protein sequence ID" value="QHC02306.1"/>
    <property type="molecule type" value="Genomic_DNA"/>
</dbReference>
<dbReference type="PROSITE" id="PS51257">
    <property type="entry name" value="PROKAR_LIPOPROTEIN"/>
    <property type="match status" value="1"/>
</dbReference>